<comment type="subcellular location">
    <subcellularLocation>
        <location evidence="2">Cell membrane</location>
        <topology evidence="2">Multi-pass membrane protein</topology>
    </subcellularLocation>
</comment>
<dbReference type="RefSeq" id="WP_073004216.1">
    <property type="nucleotide sequence ID" value="NZ_FQZO01000001.1"/>
</dbReference>
<keyword evidence="8 15" id="KW-0418">Kinase</keyword>
<dbReference type="InterPro" id="IPR003660">
    <property type="entry name" value="HAMP_dom"/>
</dbReference>
<comment type="catalytic activity">
    <reaction evidence="1">
        <text>ATP + protein L-histidine = ADP + protein N-phospho-L-histidine.</text>
        <dbReference type="EC" id="2.7.13.3"/>
    </reaction>
</comment>
<feature type="transmembrane region" description="Helical" evidence="12">
    <location>
        <begin position="12"/>
        <end position="30"/>
    </location>
</feature>
<evidence type="ECO:0000313" key="16">
    <source>
        <dbReference type="Proteomes" id="UP000184080"/>
    </source>
</evidence>
<dbReference type="CDD" id="cd18774">
    <property type="entry name" value="PDC2_HK_sensor"/>
    <property type="match status" value="1"/>
</dbReference>
<dbReference type="InterPro" id="IPR005467">
    <property type="entry name" value="His_kinase_dom"/>
</dbReference>
<proteinExistence type="predicted"/>
<dbReference type="Gene3D" id="3.30.565.10">
    <property type="entry name" value="Histidine kinase-like ATPase, C-terminal domain"/>
    <property type="match status" value="1"/>
</dbReference>
<evidence type="ECO:0000256" key="1">
    <source>
        <dbReference type="ARBA" id="ARBA00000085"/>
    </source>
</evidence>
<dbReference type="GO" id="GO:0000155">
    <property type="term" value="F:phosphorelay sensor kinase activity"/>
    <property type="evidence" value="ECO:0007669"/>
    <property type="project" value="InterPro"/>
</dbReference>
<dbReference type="Pfam" id="PF02518">
    <property type="entry name" value="HATPase_c"/>
    <property type="match status" value="1"/>
</dbReference>
<dbReference type="PANTHER" id="PTHR34220">
    <property type="entry name" value="SENSOR HISTIDINE KINASE YPDA"/>
    <property type="match status" value="1"/>
</dbReference>
<dbReference type="PRINTS" id="PR00344">
    <property type="entry name" value="BCTRLSENSOR"/>
</dbReference>
<evidence type="ECO:0000256" key="3">
    <source>
        <dbReference type="ARBA" id="ARBA00012438"/>
    </source>
</evidence>
<dbReference type="STRING" id="1121298.SAMN05444401_1009"/>
<dbReference type="InterPro" id="IPR050640">
    <property type="entry name" value="Bact_2-comp_sensor_kinase"/>
</dbReference>
<dbReference type="Proteomes" id="UP000184080">
    <property type="component" value="Unassembled WGS sequence"/>
</dbReference>
<feature type="transmembrane region" description="Helical" evidence="12">
    <location>
        <begin position="285"/>
        <end position="312"/>
    </location>
</feature>
<protein>
    <recommendedName>
        <fullName evidence="3">histidine kinase</fullName>
        <ecNumber evidence="3">2.7.13.3</ecNumber>
    </recommendedName>
</protein>
<keyword evidence="16" id="KW-1185">Reference proteome</keyword>
<keyword evidence="6" id="KW-0808">Transferase</keyword>
<dbReference type="SMART" id="SM00304">
    <property type="entry name" value="HAMP"/>
    <property type="match status" value="1"/>
</dbReference>
<dbReference type="InterPro" id="IPR010559">
    <property type="entry name" value="Sig_transdc_His_kin_internal"/>
</dbReference>
<dbReference type="InterPro" id="IPR004358">
    <property type="entry name" value="Sig_transdc_His_kin-like_C"/>
</dbReference>
<dbReference type="OrthoDB" id="9809348at2"/>
<evidence type="ECO:0000256" key="4">
    <source>
        <dbReference type="ARBA" id="ARBA00022475"/>
    </source>
</evidence>
<dbReference type="EC" id="2.7.13.3" evidence="3"/>
<gene>
    <name evidence="15" type="ORF">SAMN05444401_1009</name>
</gene>
<evidence type="ECO:0000256" key="7">
    <source>
        <dbReference type="ARBA" id="ARBA00022692"/>
    </source>
</evidence>
<dbReference type="GO" id="GO:0005886">
    <property type="term" value="C:plasma membrane"/>
    <property type="evidence" value="ECO:0007669"/>
    <property type="project" value="UniProtKB-SubCell"/>
</dbReference>
<dbReference type="Pfam" id="PF02743">
    <property type="entry name" value="dCache_1"/>
    <property type="match status" value="1"/>
</dbReference>
<organism evidence="15 16">
    <name type="scientific">Clostridium amylolyticum</name>
    <dbReference type="NCBI Taxonomy" id="1121298"/>
    <lineage>
        <taxon>Bacteria</taxon>
        <taxon>Bacillati</taxon>
        <taxon>Bacillota</taxon>
        <taxon>Clostridia</taxon>
        <taxon>Eubacteriales</taxon>
        <taxon>Clostridiaceae</taxon>
        <taxon>Clostridium</taxon>
    </lineage>
</organism>
<dbReference type="Pfam" id="PF00672">
    <property type="entry name" value="HAMP"/>
    <property type="match status" value="1"/>
</dbReference>
<evidence type="ECO:0000256" key="2">
    <source>
        <dbReference type="ARBA" id="ARBA00004651"/>
    </source>
</evidence>
<evidence type="ECO:0000259" key="13">
    <source>
        <dbReference type="PROSITE" id="PS50109"/>
    </source>
</evidence>
<dbReference type="SUPFAM" id="SSF158472">
    <property type="entry name" value="HAMP domain-like"/>
    <property type="match status" value="1"/>
</dbReference>
<evidence type="ECO:0000256" key="8">
    <source>
        <dbReference type="ARBA" id="ARBA00022777"/>
    </source>
</evidence>
<dbReference type="CDD" id="cd06225">
    <property type="entry name" value="HAMP"/>
    <property type="match status" value="1"/>
</dbReference>
<dbReference type="CDD" id="cd12914">
    <property type="entry name" value="PDC1_DGC_like"/>
    <property type="match status" value="1"/>
</dbReference>
<reference evidence="15 16" key="1">
    <citation type="submission" date="2016-11" db="EMBL/GenBank/DDBJ databases">
        <authorList>
            <person name="Jaros S."/>
            <person name="Januszkiewicz K."/>
            <person name="Wedrychowicz H."/>
        </authorList>
    </citation>
    <scope>NUCLEOTIDE SEQUENCE [LARGE SCALE GENOMIC DNA]</scope>
    <source>
        <strain evidence="15 16">DSM 21864</strain>
    </source>
</reference>
<dbReference type="Gene3D" id="6.10.340.10">
    <property type="match status" value="1"/>
</dbReference>
<dbReference type="Gene3D" id="3.30.450.20">
    <property type="entry name" value="PAS domain"/>
    <property type="match status" value="2"/>
</dbReference>
<dbReference type="InterPro" id="IPR029151">
    <property type="entry name" value="Sensor-like_sf"/>
</dbReference>
<feature type="domain" description="HAMP" evidence="14">
    <location>
        <begin position="309"/>
        <end position="361"/>
    </location>
</feature>
<evidence type="ECO:0000259" key="14">
    <source>
        <dbReference type="PROSITE" id="PS50885"/>
    </source>
</evidence>
<keyword evidence="10" id="KW-0902">Two-component regulatory system</keyword>
<evidence type="ECO:0000256" key="10">
    <source>
        <dbReference type="ARBA" id="ARBA00023012"/>
    </source>
</evidence>
<dbReference type="SUPFAM" id="SSF55874">
    <property type="entry name" value="ATPase domain of HSP90 chaperone/DNA topoisomerase II/histidine kinase"/>
    <property type="match status" value="1"/>
</dbReference>
<dbReference type="SMART" id="SM00387">
    <property type="entry name" value="HATPase_c"/>
    <property type="match status" value="1"/>
</dbReference>
<keyword evidence="4" id="KW-1003">Cell membrane</keyword>
<dbReference type="InterPro" id="IPR033479">
    <property type="entry name" value="dCache_1"/>
</dbReference>
<keyword evidence="7 12" id="KW-0812">Transmembrane</keyword>
<sequence length="581" mass="65655">MSFLKTLRSKILTGFILSITATFLILLYLVNLQIKNINIPLTEDLNQQIIDAKANEVGTWLYQRISELRVISENEMFKTMDMDMIRPYIRSLNKKVNSKYGNENETFAVVSLEGKGWINDDVTIDINNREYFQEALSTDKEFIISNPIISKSDSEPIVIIAYPIYNVQGKKVGFIDGAINLSKLSEIASGITLQDGVAWIMDGDGNIFTSKNGAKTNIKNMDYYGYKGFKEASENMLKGESGTHTIVKPDGGKAALKYASIPYAKGWSLGIIISLNRMYEDTNRLIHLIIIFGVILLIISILISILFSSSVVKPIRVLQKLMAKVEDGNLNSYYKITGNDEIAELGKSFNNMLTKINDLINKVYTEQNKKRKAEFQALQSQIKPHFLYNTLDTIQWKAIEVNDFEVADMITALSNLFRISISKGKEIITLGEEIEHIKSYLLIQKIRYEDILEYTILFDESLKKCKVLKLLIQPIVENSIYHGIKNKRSKGLIGISIFKENNDICITVKDDGIGINAEELKIINSQLHEIREENNNVGFGLFNVNERIKLAYGTSYGVKISSIFGNGTEVIIKIPIVNEVD</sequence>
<evidence type="ECO:0000256" key="5">
    <source>
        <dbReference type="ARBA" id="ARBA00022553"/>
    </source>
</evidence>
<evidence type="ECO:0000256" key="12">
    <source>
        <dbReference type="SAM" id="Phobius"/>
    </source>
</evidence>
<keyword evidence="9 12" id="KW-1133">Transmembrane helix</keyword>
<dbReference type="InterPro" id="IPR036890">
    <property type="entry name" value="HATPase_C_sf"/>
</dbReference>
<evidence type="ECO:0000256" key="11">
    <source>
        <dbReference type="ARBA" id="ARBA00023136"/>
    </source>
</evidence>
<evidence type="ECO:0000313" key="15">
    <source>
        <dbReference type="EMBL" id="SHI56302.1"/>
    </source>
</evidence>
<feature type="domain" description="Histidine kinase" evidence="13">
    <location>
        <begin position="468"/>
        <end position="578"/>
    </location>
</feature>
<keyword evidence="5" id="KW-0597">Phosphoprotein</keyword>
<dbReference type="EMBL" id="FQZO01000001">
    <property type="protein sequence ID" value="SHI56302.1"/>
    <property type="molecule type" value="Genomic_DNA"/>
</dbReference>
<name>A0A1M6C5R4_9CLOT</name>
<dbReference type="SUPFAM" id="SSF103190">
    <property type="entry name" value="Sensory domain-like"/>
    <property type="match status" value="1"/>
</dbReference>
<accession>A0A1M6C5R4</accession>
<evidence type="ECO:0000256" key="9">
    <source>
        <dbReference type="ARBA" id="ARBA00022989"/>
    </source>
</evidence>
<dbReference type="Pfam" id="PF06580">
    <property type="entry name" value="His_kinase"/>
    <property type="match status" value="1"/>
</dbReference>
<keyword evidence="11 12" id="KW-0472">Membrane</keyword>
<dbReference type="AlphaFoldDB" id="A0A1M6C5R4"/>
<dbReference type="PROSITE" id="PS50109">
    <property type="entry name" value="HIS_KIN"/>
    <property type="match status" value="1"/>
</dbReference>
<dbReference type="PANTHER" id="PTHR34220:SF7">
    <property type="entry name" value="SENSOR HISTIDINE KINASE YPDA"/>
    <property type="match status" value="1"/>
</dbReference>
<dbReference type="PROSITE" id="PS50885">
    <property type="entry name" value="HAMP"/>
    <property type="match status" value="1"/>
</dbReference>
<dbReference type="InterPro" id="IPR003594">
    <property type="entry name" value="HATPase_dom"/>
</dbReference>
<evidence type="ECO:0000256" key="6">
    <source>
        <dbReference type="ARBA" id="ARBA00022679"/>
    </source>
</evidence>